<dbReference type="Pfam" id="PF00486">
    <property type="entry name" value="Trans_reg_C"/>
    <property type="match status" value="1"/>
</dbReference>
<keyword evidence="4 7" id="KW-0238">DNA-binding</keyword>
<feature type="domain" description="Response regulatory" evidence="8">
    <location>
        <begin position="3"/>
        <end position="118"/>
    </location>
</feature>
<dbReference type="GO" id="GO:0000976">
    <property type="term" value="F:transcription cis-regulatory region binding"/>
    <property type="evidence" value="ECO:0007669"/>
    <property type="project" value="TreeGrafter"/>
</dbReference>
<dbReference type="GO" id="GO:0005829">
    <property type="term" value="C:cytosol"/>
    <property type="evidence" value="ECO:0007669"/>
    <property type="project" value="TreeGrafter"/>
</dbReference>
<dbReference type="AlphaFoldDB" id="A0A0U3GNB9"/>
<dbReference type="Gene3D" id="3.40.50.2300">
    <property type="match status" value="1"/>
</dbReference>
<keyword evidence="1 6" id="KW-0597">Phosphoprotein</keyword>
<dbReference type="PROSITE" id="PS51755">
    <property type="entry name" value="OMPR_PHOB"/>
    <property type="match status" value="1"/>
</dbReference>
<keyword evidence="3" id="KW-0805">Transcription regulation</keyword>
<dbReference type="Proteomes" id="UP000069015">
    <property type="component" value="Chromosome 1"/>
</dbReference>
<evidence type="ECO:0000256" key="3">
    <source>
        <dbReference type="ARBA" id="ARBA00023015"/>
    </source>
</evidence>
<dbReference type="GO" id="GO:0006355">
    <property type="term" value="P:regulation of DNA-templated transcription"/>
    <property type="evidence" value="ECO:0007669"/>
    <property type="project" value="InterPro"/>
</dbReference>
<dbReference type="CDD" id="cd00383">
    <property type="entry name" value="trans_reg_C"/>
    <property type="match status" value="1"/>
</dbReference>
<dbReference type="Pfam" id="PF00072">
    <property type="entry name" value="Response_reg"/>
    <property type="match status" value="1"/>
</dbReference>
<dbReference type="SUPFAM" id="SSF52172">
    <property type="entry name" value="CheY-like"/>
    <property type="match status" value="1"/>
</dbReference>
<dbReference type="GO" id="GO:0000156">
    <property type="term" value="F:phosphorelay response regulator activity"/>
    <property type="evidence" value="ECO:0007669"/>
    <property type="project" value="TreeGrafter"/>
</dbReference>
<gene>
    <name evidence="10" type="ORF">AT705_17160</name>
</gene>
<dbReference type="PROSITE" id="PS50110">
    <property type="entry name" value="RESPONSE_REGULATORY"/>
    <property type="match status" value="1"/>
</dbReference>
<dbReference type="EMBL" id="CP013611">
    <property type="protein sequence ID" value="ALU44507.1"/>
    <property type="molecule type" value="Genomic_DNA"/>
</dbReference>
<dbReference type="InterPro" id="IPR001867">
    <property type="entry name" value="OmpR/PhoB-type_DNA-bd"/>
</dbReference>
<dbReference type="InterPro" id="IPR039420">
    <property type="entry name" value="WalR-like"/>
</dbReference>
<dbReference type="InterPro" id="IPR001789">
    <property type="entry name" value="Sig_transdc_resp-reg_receiver"/>
</dbReference>
<evidence type="ECO:0000256" key="6">
    <source>
        <dbReference type="PROSITE-ProRule" id="PRU00169"/>
    </source>
</evidence>
<dbReference type="PANTHER" id="PTHR48111:SF22">
    <property type="entry name" value="REGULATOR OF RPOS"/>
    <property type="match status" value="1"/>
</dbReference>
<evidence type="ECO:0000256" key="7">
    <source>
        <dbReference type="PROSITE-ProRule" id="PRU01091"/>
    </source>
</evidence>
<proteinExistence type="predicted"/>
<name>A0A0U3GNB9_9GAMM</name>
<dbReference type="Gene3D" id="1.10.10.10">
    <property type="entry name" value="Winged helix-like DNA-binding domain superfamily/Winged helix DNA-binding domain"/>
    <property type="match status" value="1"/>
</dbReference>
<evidence type="ECO:0000313" key="10">
    <source>
        <dbReference type="EMBL" id="ALU44507.1"/>
    </source>
</evidence>
<keyword evidence="5" id="KW-0804">Transcription</keyword>
<dbReference type="RefSeq" id="WP_058797493.1">
    <property type="nucleotide sequence ID" value="NZ_CP013611.1"/>
</dbReference>
<accession>A0A0U3GNB9</accession>
<dbReference type="KEGG" id="prr:AT705_17160"/>
<evidence type="ECO:0000256" key="5">
    <source>
        <dbReference type="ARBA" id="ARBA00023163"/>
    </source>
</evidence>
<dbReference type="PANTHER" id="PTHR48111">
    <property type="entry name" value="REGULATOR OF RPOS"/>
    <property type="match status" value="1"/>
</dbReference>
<keyword evidence="2" id="KW-0902">Two-component regulatory system</keyword>
<dbReference type="CDD" id="cd17574">
    <property type="entry name" value="REC_OmpR"/>
    <property type="match status" value="1"/>
</dbReference>
<evidence type="ECO:0000256" key="1">
    <source>
        <dbReference type="ARBA" id="ARBA00022553"/>
    </source>
</evidence>
<evidence type="ECO:0000259" key="9">
    <source>
        <dbReference type="PROSITE" id="PS51755"/>
    </source>
</evidence>
<protein>
    <recommendedName>
        <fullName evidence="12">DNA-binding response regulator</fullName>
    </recommendedName>
</protein>
<dbReference type="SMART" id="SM00448">
    <property type="entry name" value="REC"/>
    <property type="match status" value="1"/>
</dbReference>
<reference evidence="10 11" key="1">
    <citation type="submission" date="2015-12" db="EMBL/GenBank/DDBJ databases">
        <title>Complete genome sequence of Pseudoalteromonas rubra SCSIO 6842, harboring a conjugative plasmid.</title>
        <authorList>
            <person name="Li B."/>
            <person name="Wang X."/>
        </authorList>
    </citation>
    <scope>NUCLEOTIDE SEQUENCE [LARGE SCALE GENOMIC DNA]</scope>
    <source>
        <strain evidence="10 11">SCSIO 6842</strain>
    </source>
</reference>
<dbReference type="GO" id="GO:0032993">
    <property type="term" value="C:protein-DNA complex"/>
    <property type="evidence" value="ECO:0007669"/>
    <property type="project" value="TreeGrafter"/>
</dbReference>
<evidence type="ECO:0000256" key="2">
    <source>
        <dbReference type="ARBA" id="ARBA00023012"/>
    </source>
</evidence>
<feature type="domain" description="OmpR/PhoB-type" evidence="9">
    <location>
        <begin position="126"/>
        <end position="223"/>
    </location>
</feature>
<feature type="modified residue" description="4-aspartylphosphate" evidence="6">
    <location>
        <position position="52"/>
    </location>
</feature>
<dbReference type="InterPro" id="IPR036388">
    <property type="entry name" value="WH-like_DNA-bd_sf"/>
</dbReference>
<organism evidence="10 11">
    <name type="scientific">Pseudoalteromonas rubra</name>
    <dbReference type="NCBI Taxonomy" id="43658"/>
    <lineage>
        <taxon>Bacteria</taxon>
        <taxon>Pseudomonadati</taxon>
        <taxon>Pseudomonadota</taxon>
        <taxon>Gammaproteobacteria</taxon>
        <taxon>Alteromonadales</taxon>
        <taxon>Pseudoalteromonadaceae</taxon>
        <taxon>Pseudoalteromonas</taxon>
    </lineage>
</organism>
<dbReference type="SMART" id="SM00862">
    <property type="entry name" value="Trans_reg_C"/>
    <property type="match status" value="1"/>
</dbReference>
<evidence type="ECO:0000313" key="11">
    <source>
        <dbReference type="Proteomes" id="UP000069015"/>
    </source>
</evidence>
<evidence type="ECO:0000256" key="4">
    <source>
        <dbReference type="ARBA" id="ARBA00023125"/>
    </source>
</evidence>
<feature type="DNA-binding region" description="OmpR/PhoB-type" evidence="7">
    <location>
        <begin position="126"/>
        <end position="223"/>
    </location>
</feature>
<dbReference type="InterPro" id="IPR011006">
    <property type="entry name" value="CheY-like_superfamily"/>
</dbReference>
<evidence type="ECO:0008006" key="12">
    <source>
        <dbReference type="Google" id="ProtNLM"/>
    </source>
</evidence>
<sequence>MLRILIAEDHLDIAENIGDYLTAKGHQVDFAYDGTMAVSLAQTQTFDAIVMDIMMPKLDGLKATAQIRQGQQAQVPILMLTAKDRLDDKLSGFDCGADDYILKPFAIAELYARLLAHTRKAQNGYHSVVAVNGLELDQQNKTARFNGLPLKLNPTTFKILTLLCKNHPNLVDKAELEFQLWGDLLPENDVLRSHIYNLRKSLAGCADHFKIQSKHGQGYQLVFI</sequence>
<dbReference type="Gene3D" id="6.10.250.690">
    <property type="match status" value="1"/>
</dbReference>
<evidence type="ECO:0000259" key="8">
    <source>
        <dbReference type="PROSITE" id="PS50110"/>
    </source>
</evidence>